<evidence type="ECO:0000256" key="4">
    <source>
        <dbReference type="ARBA" id="ARBA00022540"/>
    </source>
</evidence>
<proteinExistence type="inferred from homology"/>
<dbReference type="SUPFAM" id="SSF53448">
    <property type="entry name" value="Nucleotide-diphospho-sugar transferases"/>
    <property type="match status" value="1"/>
</dbReference>
<evidence type="ECO:0000256" key="2">
    <source>
        <dbReference type="ARBA" id="ARBA00007878"/>
    </source>
</evidence>
<evidence type="ECO:0000256" key="1">
    <source>
        <dbReference type="ARBA" id="ARBA00004514"/>
    </source>
</evidence>
<evidence type="ECO:0000256" key="5">
    <source>
        <dbReference type="ARBA" id="ARBA00022917"/>
    </source>
</evidence>
<dbReference type="GeneID" id="109584112"/>
<evidence type="ECO:0000256" key="7">
    <source>
        <dbReference type="ARBA" id="ARBA00044229"/>
    </source>
</evidence>
<dbReference type="PANTHER" id="PTHR45989">
    <property type="entry name" value="TRANSLATION INITIATION FACTOR EIF-2B SUBUNIT GAMMA"/>
    <property type="match status" value="1"/>
</dbReference>
<dbReference type="InterPro" id="IPR051960">
    <property type="entry name" value="eIF2B_gamma"/>
</dbReference>
<keyword evidence="12" id="KW-1185">Reference proteome</keyword>
<dbReference type="GO" id="GO:0005829">
    <property type="term" value="C:cytosol"/>
    <property type="evidence" value="ECO:0007669"/>
    <property type="project" value="UniProtKB-SubCell"/>
</dbReference>
<evidence type="ECO:0000256" key="6">
    <source>
        <dbReference type="ARBA" id="ARBA00044196"/>
    </source>
</evidence>
<dbReference type="PANTHER" id="PTHR45989:SF1">
    <property type="entry name" value="TRANSLATION INITIATION FACTOR EIF-2B SUBUNIT GAMMA"/>
    <property type="match status" value="1"/>
</dbReference>
<evidence type="ECO:0000256" key="9">
    <source>
        <dbReference type="ARBA" id="ARBA00046432"/>
    </source>
</evidence>
<dbReference type="RefSeq" id="XP_019855280.1">
    <property type="nucleotide sequence ID" value="XM_019999721.1"/>
</dbReference>
<comment type="function">
    <text evidence="8">Acts as a component of the translation initiation factor 2B (eIF2B) complex, which catalyzes the exchange of GDP for GTP on the eukaryotic initiation factor 2 (eIF2) complex gamma subunit. Its guanine nucleotide exchange factor activity is repressed when bound to eIF2 complex phosphorylated on the alpha subunit, thereby limiting the amount of methionyl-initiator methionine tRNA available to the ribosome and consequently global translation is repressed.</text>
</comment>
<reference evidence="12" key="1">
    <citation type="journal article" date="2010" name="Nature">
        <title>The Amphimedon queenslandica genome and the evolution of animal complexity.</title>
        <authorList>
            <person name="Srivastava M."/>
            <person name="Simakov O."/>
            <person name="Chapman J."/>
            <person name="Fahey B."/>
            <person name="Gauthier M.E."/>
            <person name="Mitros T."/>
            <person name="Richards G.S."/>
            <person name="Conaco C."/>
            <person name="Dacre M."/>
            <person name="Hellsten U."/>
            <person name="Larroux C."/>
            <person name="Putnam N.H."/>
            <person name="Stanke M."/>
            <person name="Adamska M."/>
            <person name="Darling A."/>
            <person name="Degnan S.M."/>
            <person name="Oakley T.H."/>
            <person name="Plachetzki D.C."/>
            <person name="Zhai Y."/>
            <person name="Adamski M."/>
            <person name="Calcino A."/>
            <person name="Cummins S.F."/>
            <person name="Goodstein D.M."/>
            <person name="Harris C."/>
            <person name="Jackson D.J."/>
            <person name="Leys S.P."/>
            <person name="Shu S."/>
            <person name="Woodcroft B.J."/>
            <person name="Vervoort M."/>
            <person name="Kosik K.S."/>
            <person name="Manning G."/>
            <person name="Degnan B.M."/>
            <person name="Rokhsar D.S."/>
        </authorList>
    </citation>
    <scope>NUCLEOTIDE SEQUENCE [LARGE SCALE GENOMIC DNA]</scope>
</reference>
<keyword evidence="3" id="KW-0963">Cytoplasm</keyword>
<name>A0AAN0JE42_AMPQE</name>
<evidence type="ECO:0000313" key="12">
    <source>
        <dbReference type="Proteomes" id="UP000007879"/>
    </source>
</evidence>
<keyword evidence="4" id="KW-0396">Initiation factor</keyword>
<dbReference type="Pfam" id="PF00483">
    <property type="entry name" value="NTP_transferase"/>
    <property type="match status" value="1"/>
</dbReference>
<dbReference type="GO" id="GO:0003743">
    <property type="term" value="F:translation initiation factor activity"/>
    <property type="evidence" value="ECO:0007669"/>
    <property type="project" value="UniProtKB-KW"/>
</dbReference>
<reference evidence="11" key="2">
    <citation type="submission" date="2024-06" db="UniProtKB">
        <authorList>
            <consortium name="EnsemblMetazoa"/>
        </authorList>
    </citation>
    <scope>IDENTIFICATION</scope>
</reference>
<evidence type="ECO:0000313" key="11">
    <source>
        <dbReference type="EnsemblMetazoa" id="XP_019855280.1"/>
    </source>
</evidence>
<dbReference type="GO" id="GO:0005085">
    <property type="term" value="F:guanyl-nucleotide exchange factor activity"/>
    <property type="evidence" value="ECO:0007669"/>
    <property type="project" value="TreeGrafter"/>
</dbReference>
<evidence type="ECO:0000256" key="8">
    <source>
        <dbReference type="ARBA" id="ARBA00045373"/>
    </source>
</evidence>
<dbReference type="InterPro" id="IPR005835">
    <property type="entry name" value="NTP_transferase_dom"/>
</dbReference>
<dbReference type="InterPro" id="IPR029044">
    <property type="entry name" value="Nucleotide-diphossugar_trans"/>
</dbReference>
<comment type="subcellular location">
    <subcellularLocation>
        <location evidence="1">Cytoplasm</location>
        <location evidence="1">Cytosol</location>
    </subcellularLocation>
</comment>
<comment type="similarity">
    <text evidence="2">Belongs to the eIF-2B gamma/epsilon subunits family.</text>
</comment>
<dbReference type="GO" id="GO:0002183">
    <property type="term" value="P:cytoplasmic translational initiation"/>
    <property type="evidence" value="ECO:0007669"/>
    <property type="project" value="TreeGrafter"/>
</dbReference>
<feature type="domain" description="Nucleotidyl transferase" evidence="10">
    <location>
        <begin position="5"/>
        <end position="144"/>
    </location>
</feature>
<accession>A0AAN0JE42</accession>
<evidence type="ECO:0000259" key="10">
    <source>
        <dbReference type="Pfam" id="PF00483"/>
    </source>
</evidence>
<dbReference type="GO" id="GO:0005851">
    <property type="term" value="C:eukaryotic translation initiation factor 2B complex"/>
    <property type="evidence" value="ECO:0007669"/>
    <property type="project" value="TreeGrafter"/>
</dbReference>
<keyword evidence="5" id="KW-0648">Protein biosynthesis</keyword>
<protein>
    <recommendedName>
        <fullName evidence="6">Translation initiation factor eIF2B subunit gamma</fullName>
    </recommendedName>
    <alternativeName>
        <fullName evidence="7">eIF2B GDP-GTP exchange factor subunit gamma</fullName>
    </alternativeName>
</protein>
<dbReference type="EnsemblMetazoa" id="XM_019999721.1">
    <property type="protein sequence ID" value="XP_019855280.1"/>
    <property type="gene ID" value="LOC109584112"/>
</dbReference>
<evidence type="ECO:0000256" key="3">
    <source>
        <dbReference type="ARBA" id="ARBA00022490"/>
    </source>
</evidence>
<dbReference type="AlphaFoldDB" id="A0AAN0JE42"/>
<sequence>MDLHPVLLAGGQASGLYPLNEAYPKALLPVGNKPLLYYPLRLLEKNNFKEVTVIVNSRDLKSIKQSLDEYPRLASSDIEFNTFEVHDSDETGSAVALSALKASGRIKSDLLVLSCDVLSTVSLIQLWEKHVTLRSAVSLLLVKPLPSNNSDERQKTSTPAFGKRERERKEYYSYIM</sequence>
<dbReference type="Proteomes" id="UP000007879">
    <property type="component" value="Unassembled WGS sequence"/>
</dbReference>
<organism evidence="11 12">
    <name type="scientific">Amphimedon queenslandica</name>
    <name type="common">Sponge</name>
    <dbReference type="NCBI Taxonomy" id="400682"/>
    <lineage>
        <taxon>Eukaryota</taxon>
        <taxon>Metazoa</taxon>
        <taxon>Porifera</taxon>
        <taxon>Demospongiae</taxon>
        <taxon>Heteroscleromorpha</taxon>
        <taxon>Haplosclerida</taxon>
        <taxon>Niphatidae</taxon>
        <taxon>Amphimedon</taxon>
    </lineage>
</organism>
<comment type="subunit">
    <text evidence="9">Component of the translation initiation factor 2B (eIF2B) complex which is a heterodecamer of two sets of five different subunits: alpha, beta, gamma, delta and epsilon. Subunits alpha, beta and delta comprise a regulatory subcomplex and subunits epsilon and gamma comprise a catalytic subcomplex. Within the complex, the hexameric regulatory complex resides at the center, with the two heterodimeric catalytic subcomplexes bound on opposite sides.</text>
</comment>
<dbReference type="Gene3D" id="3.90.550.10">
    <property type="entry name" value="Spore Coat Polysaccharide Biosynthesis Protein SpsA, Chain A"/>
    <property type="match status" value="1"/>
</dbReference>
<dbReference type="KEGG" id="aqu:109584112"/>